<dbReference type="PROSITE" id="PS51186">
    <property type="entry name" value="GNAT"/>
    <property type="match status" value="1"/>
</dbReference>
<name>A0A917ZWS0_9ACTN</name>
<dbReference type="InterPro" id="IPR000182">
    <property type="entry name" value="GNAT_dom"/>
</dbReference>
<evidence type="ECO:0000259" key="3">
    <source>
        <dbReference type="PROSITE" id="PS51186"/>
    </source>
</evidence>
<dbReference type="RefSeq" id="WP_229698897.1">
    <property type="nucleotide sequence ID" value="NZ_BMMS01000037.1"/>
</dbReference>
<evidence type="ECO:0000256" key="2">
    <source>
        <dbReference type="ARBA" id="ARBA00023315"/>
    </source>
</evidence>
<keyword evidence="1" id="KW-0808">Transferase</keyword>
<dbReference type="Proteomes" id="UP000641932">
    <property type="component" value="Unassembled WGS sequence"/>
</dbReference>
<dbReference type="SUPFAM" id="SSF55729">
    <property type="entry name" value="Acyl-CoA N-acyltransferases (Nat)"/>
    <property type="match status" value="1"/>
</dbReference>
<dbReference type="EMBL" id="BMMS01000037">
    <property type="protein sequence ID" value="GGO98359.1"/>
    <property type="molecule type" value="Genomic_DNA"/>
</dbReference>
<reference evidence="4" key="2">
    <citation type="submission" date="2020-09" db="EMBL/GenBank/DDBJ databases">
        <authorList>
            <person name="Sun Q."/>
            <person name="Zhou Y."/>
        </authorList>
    </citation>
    <scope>NUCLEOTIDE SEQUENCE</scope>
    <source>
        <strain evidence="4">CGMCC 4.7201</strain>
    </source>
</reference>
<reference evidence="4" key="1">
    <citation type="journal article" date="2014" name="Int. J. Syst. Evol. Microbiol.">
        <title>Complete genome sequence of Corynebacterium casei LMG S-19264T (=DSM 44701T), isolated from a smear-ripened cheese.</title>
        <authorList>
            <consortium name="US DOE Joint Genome Institute (JGI-PGF)"/>
            <person name="Walter F."/>
            <person name="Albersmeier A."/>
            <person name="Kalinowski J."/>
            <person name="Ruckert C."/>
        </authorList>
    </citation>
    <scope>NUCLEOTIDE SEQUENCE</scope>
    <source>
        <strain evidence="4">CGMCC 4.7201</strain>
    </source>
</reference>
<dbReference type="Gene3D" id="3.40.630.30">
    <property type="match status" value="1"/>
</dbReference>
<organism evidence="4 5">
    <name type="scientific">Wenjunlia tyrosinilytica</name>
    <dbReference type="NCBI Taxonomy" id="1544741"/>
    <lineage>
        <taxon>Bacteria</taxon>
        <taxon>Bacillati</taxon>
        <taxon>Actinomycetota</taxon>
        <taxon>Actinomycetes</taxon>
        <taxon>Kitasatosporales</taxon>
        <taxon>Streptomycetaceae</taxon>
        <taxon>Wenjunlia</taxon>
    </lineage>
</organism>
<dbReference type="InterPro" id="IPR016181">
    <property type="entry name" value="Acyl_CoA_acyltransferase"/>
</dbReference>
<dbReference type="AlphaFoldDB" id="A0A917ZWS0"/>
<dbReference type="PANTHER" id="PTHR43877:SF2">
    <property type="entry name" value="AMINOALKYLPHOSPHONATE N-ACETYLTRANSFERASE-RELATED"/>
    <property type="match status" value="1"/>
</dbReference>
<evidence type="ECO:0000313" key="4">
    <source>
        <dbReference type="EMBL" id="GGO98359.1"/>
    </source>
</evidence>
<evidence type="ECO:0000313" key="5">
    <source>
        <dbReference type="Proteomes" id="UP000641932"/>
    </source>
</evidence>
<accession>A0A917ZWS0</accession>
<evidence type="ECO:0000256" key="1">
    <source>
        <dbReference type="ARBA" id="ARBA00022679"/>
    </source>
</evidence>
<protein>
    <recommendedName>
        <fullName evidence="3">N-acetyltransferase domain-containing protein</fullName>
    </recommendedName>
</protein>
<sequence>MSQLIRPASLDDSNALMKLRIEAEEWLANAGIDQWRSPGFRDRALAKWQVDIAEGRTWVVPDASGELLGTITLARPDADFWTRADDPESAVYVAKLITARSAAGQQLGGRLLDWAGGVARDRGLPWLRLDVWRDNSKLQGYYLNEGFEHVRTEAPSHRLSGWMAQRPSSLVVHPDAPLCTVDTPGLAG</sequence>
<keyword evidence="2" id="KW-0012">Acyltransferase</keyword>
<dbReference type="GO" id="GO:0016747">
    <property type="term" value="F:acyltransferase activity, transferring groups other than amino-acyl groups"/>
    <property type="evidence" value="ECO:0007669"/>
    <property type="project" value="InterPro"/>
</dbReference>
<proteinExistence type="predicted"/>
<dbReference type="Pfam" id="PF00583">
    <property type="entry name" value="Acetyltransf_1"/>
    <property type="match status" value="1"/>
</dbReference>
<dbReference type="InterPro" id="IPR050832">
    <property type="entry name" value="Bact_Acetyltransf"/>
</dbReference>
<keyword evidence="5" id="KW-1185">Reference proteome</keyword>
<feature type="domain" description="N-acetyltransferase" evidence="3">
    <location>
        <begin position="3"/>
        <end position="168"/>
    </location>
</feature>
<dbReference type="PANTHER" id="PTHR43877">
    <property type="entry name" value="AMINOALKYLPHOSPHONATE N-ACETYLTRANSFERASE-RELATED-RELATED"/>
    <property type="match status" value="1"/>
</dbReference>
<comment type="caution">
    <text evidence="4">The sequence shown here is derived from an EMBL/GenBank/DDBJ whole genome shotgun (WGS) entry which is preliminary data.</text>
</comment>
<gene>
    <name evidence="4" type="ORF">GCM10012280_62340</name>
</gene>